<gene>
    <name evidence="1" type="ORF">cyc_03339</name>
</gene>
<accession>A0A1D3D6T1</accession>
<dbReference type="GeneID" id="34620047"/>
<dbReference type="Gene3D" id="1.20.890.10">
    <property type="entry name" value="cAMP-dependent protein kinase regulatory subunit, dimerization-anchoring domain"/>
    <property type="match status" value="1"/>
</dbReference>
<dbReference type="OrthoDB" id="346628at2759"/>
<dbReference type="Proteomes" id="UP000095192">
    <property type="component" value="Unassembled WGS sequence"/>
</dbReference>
<dbReference type="AlphaFoldDB" id="A0A1D3D6T1"/>
<evidence type="ECO:0000313" key="1">
    <source>
        <dbReference type="EMBL" id="OEH79148.1"/>
    </source>
</evidence>
<comment type="caution">
    <text evidence="1">The sequence shown here is derived from an EMBL/GenBank/DDBJ whole genome shotgun (WGS) entry which is preliminary data.</text>
</comment>
<evidence type="ECO:0000313" key="2">
    <source>
        <dbReference type="Proteomes" id="UP000095192"/>
    </source>
</evidence>
<sequence length="157" mass="16429">MSVVGLSEGAGAEAPLHKRSVRLSTVGTEDATPAAASARRSTHVSSVEGTTAQQSGGTSSEEPLAPIGEVPISNTSGEGRGFLSERSVLEGPPPTTPLTMGVKEYLETQVAPALMPALAALCEERPRAPVEFLAHYLLEKSFDQKRDEQEGGFKAPD</sequence>
<dbReference type="InterPro" id="IPR007858">
    <property type="entry name" value="Dpy-30_motif"/>
</dbReference>
<name>A0A1D3D6T1_9EIME</name>
<dbReference type="EMBL" id="JROU02000474">
    <property type="protein sequence ID" value="OEH79148.1"/>
    <property type="molecule type" value="Genomic_DNA"/>
</dbReference>
<dbReference type="Pfam" id="PF05186">
    <property type="entry name" value="Dpy-30"/>
    <property type="match status" value="1"/>
</dbReference>
<organism evidence="1 2">
    <name type="scientific">Cyclospora cayetanensis</name>
    <dbReference type="NCBI Taxonomy" id="88456"/>
    <lineage>
        <taxon>Eukaryota</taxon>
        <taxon>Sar</taxon>
        <taxon>Alveolata</taxon>
        <taxon>Apicomplexa</taxon>
        <taxon>Conoidasida</taxon>
        <taxon>Coccidia</taxon>
        <taxon>Eucoccidiorida</taxon>
        <taxon>Eimeriorina</taxon>
        <taxon>Eimeriidae</taxon>
        <taxon>Cyclospora</taxon>
    </lineage>
</organism>
<protein>
    <submittedName>
        <fullName evidence="1">Uncharacterized protein</fullName>
    </submittedName>
</protein>
<proteinExistence type="predicted"/>
<reference evidence="1 2" key="1">
    <citation type="journal article" date="2016" name="BMC Genomics">
        <title>Comparative genomics reveals Cyclospora cayetanensis possesses coccidia-like metabolism and invasion components but unique surface antigens.</title>
        <authorList>
            <person name="Liu S."/>
            <person name="Wang L."/>
            <person name="Zheng H."/>
            <person name="Xu Z."/>
            <person name="Roellig D.M."/>
            <person name="Li N."/>
            <person name="Frace M.A."/>
            <person name="Tang K."/>
            <person name="Arrowood M.J."/>
            <person name="Moss D.M."/>
            <person name="Zhang L."/>
            <person name="Feng Y."/>
            <person name="Xiao L."/>
        </authorList>
    </citation>
    <scope>NUCLEOTIDE SEQUENCE [LARGE SCALE GENOMIC DNA]</scope>
    <source>
        <strain evidence="1 2">CHN_HEN01</strain>
    </source>
</reference>
<keyword evidence="2" id="KW-1185">Reference proteome</keyword>
<dbReference type="VEuPathDB" id="ToxoDB:cyc_03339"/>
<dbReference type="VEuPathDB" id="ToxoDB:LOC34620047"/>